<dbReference type="InterPro" id="IPR036390">
    <property type="entry name" value="WH_DNA-bd_sf"/>
</dbReference>
<dbReference type="EMBL" id="RQEP01000005">
    <property type="protein sequence ID" value="TGK06786.1"/>
    <property type="molecule type" value="Genomic_DNA"/>
</dbReference>
<dbReference type="InterPro" id="IPR000835">
    <property type="entry name" value="HTH_MarR-typ"/>
</dbReference>
<keyword evidence="1" id="KW-0805">Transcription regulation</keyword>
<dbReference type="InterPro" id="IPR036388">
    <property type="entry name" value="WH-like_DNA-bd_sf"/>
</dbReference>
<dbReference type="AlphaFoldDB" id="A0A4R9G5F3"/>
<keyword evidence="2" id="KW-0238">DNA-binding</keyword>
<evidence type="ECO:0000259" key="4">
    <source>
        <dbReference type="PROSITE" id="PS50995"/>
    </source>
</evidence>
<dbReference type="SUPFAM" id="SSF46785">
    <property type="entry name" value="Winged helix' DNA-binding domain"/>
    <property type="match status" value="1"/>
</dbReference>
<dbReference type="SMART" id="SM00347">
    <property type="entry name" value="HTH_MARR"/>
    <property type="match status" value="1"/>
</dbReference>
<sequence length="171" mass="19246">MSKKAQTAVARRSEKFLSKQDMASAGLNCVNFNLRRASRAVTQFYDRELEQAGLTSQRFSLLHTLGASDGLELSVLADLLVMDRTTLLRNLSPLEELGYVSDIPSDTKRARKVALTEKGLDALRIAYPIWEKAQDAVISAMGEDDLKRLLKRLNSIVRKRNFKEFSKENPS</sequence>
<dbReference type="PANTHER" id="PTHR42756:SF1">
    <property type="entry name" value="TRANSCRIPTIONAL REPRESSOR OF EMRAB OPERON"/>
    <property type="match status" value="1"/>
</dbReference>
<evidence type="ECO:0000313" key="5">
    <source>
        <dbReference type="EMBL" id="TGK06786.1"/>
    </source>
</evidence>
<dbReference type="OrthoDB" id="7359569at2"/>
<proteinExistence type="predicted"/>
<gene>
    <name evidence="5" type="ORF">EHO59_01225</name>
</gene>
<dbReference type="GO" id="GO:0003677">
    <property type="term" value="F:DNA binding"/>
    <property type="evidence" value="ECO:0007669"/>
    <property type="project" value="UniProtKB-KW"/>
</dbReference>
<evidence type="ECO:0000256" key="3">
    <source>
        <dbReference type="ARBA" id="ARBA00023163"/>
    </source>
</evidence>
<comment type="caution">
    <text evidence="5">The sequence shown here is derived from an EMBL/GenBank/DDBJ whole genome shotgun (WGS) entry which is preliminary data.</text>
</comment>
<evidence type="ECO:0000313" key="6">
    <source>
        <dbReference type="Proteomes" id="UP000297453"/>
    </source>
</evidence>
<feature type="domain" description="HTH marR-type" evidence="4">
    <location>
        <begin position="27"/>
        <end position="158"/>
    </location>
</feature>
<dbReference type="GO" id="GO:0003700">
    <property type="term" value="F:DNA-binding transcription factor activity"/>
    <property type="evidence" value="ECO:0007669"/>
    <property type="project" value="InterPro"/>
</dbReference>
<accession>A0A4R9G5F3</accession>
<keyword evidence="3" id="KW-0804">Transcription</keyword>
<dbReference type="Proteomes" id="UP000297453">
    <property type="component" value="Unassembled WGS sequence"/>
</dbReference>
<reference evidence="5" key="1">
    <citation type="journal article" date="2019" name="PLoS Negl. Trop. Dis.">
        <title>Revisiting the worldwide diversity of Leptospira species in the environment.</title>
        <authorList>
            <person name="Vincent A.T."/>
            <person name="Schiettekatte O."/>
            <person name="Bourhy P."/>
            <person name="Veyrier F.J."/>
            <person name="Picardeau M."/>
        </authorList>
    </citation>
    <scope>NUCLEOTIDE SEQUENCE [LARGE SCALE GENOMIC DNA]</scope>
    <source>
        <strain evidence="5">SSS9</strain>
    </source>
</reference>
<organism evidence="5 6">
    <name type="scientific">Leptospira semungkisensis</name>
    <dbReference type="NCBI Taxonomy" id="2484985"/>
    <lineage>
        <taxon>Bacteria</taxon>
        <taxon>Pseudomonadati</taxon>
        <taxon>Spirochaetota</taxon>
        <taxon>Spirochaetia</taxon>
        <taxon>Leptospirales</taxon>
        <taxon>Leptospiraceae</taxon>
        <taxon>Leptospira</taxon>
    </lineage>
</organism>
<dbReference type="Gene3D" id="1.10.10.10">
    <property type="entry name" value="Winged helix-like DNA-binding domain superfamily/Winged helix DNA-binding domain"/>
    <property type="match status" value="1"/>
</dbReference>
<keyword evidence="6" id="KW-1185">Reference proteome</keyword>
<protein>
    <submittedName>
        <fullName evidence="5">MarR family transcriptional regulator</fullName>
    </submittedName>
</protein>
<name>A0A4R9G5F3_9LEPT</name>
<dbReference type="PANTHER" id="PTHR42756">
    <property type="entry name" value="TRANSCRIPTIONAL REGULATOR, MARR"/>
    <property type="match status" value="1"/>
</dbReference>
<evidence type="ECO:0000256" key="2">
    <source>
        <dbReference type="ARBA" id="ARBA00023125"/>
    </source>
</evidence>
<evidence type="ECO:0000256" key="1">
    <source>
        <dbReference type="ARBA" id="ARBA00023015"/>
    </source>
</evidence>
<dbReference type="PROSITE" id="PS50995">
    <property type="entry name" value="HTH_MARR_2"/>
    <property type="match status" value="1"/>
</dbReference>